<dbReference type="NCBIfam" id="NF033788">
    <property type="entry name" value="HTH_metalloreg"/>
    <property type="match status" value="1"/>
</dbReference>
<evidence type="ECO:0000259" key="4">
    <source>
        <dbReference type="PROSITE" id="PS50987"/>
    </source>
</evidence>
<dbReference type="InterPro" id="IPR001845">
    <property type="entry name" value="HTH_ArsR_DNA-bd_dom"/>
</dbReference>
<accession>A0A3B0T7Q6</accession>
<organism evidence="5">
    <name type="scientific">hydrothermal vent metagenome</name>
    <dbReference type="NCBI Taxonomy" id="652676"/>
    <lineage>
        <taxon>unclassified sequences</taxon>
        <taxon>metagenomes</taxon>
        <taxon>ecological metagenomes</taxon>
    </lineage>
</organism>
<keyword evidence="1" id="KW-0805">Transcription regulation</keyword>
<dbReference type="PANTHER" id="PTHR43132">
    <property type="entry name" value="ARSENICAL RESISTANCE OPERON REPRESSOR ARSR-RELATED"/>
    <property type="match status" value="1"/>
</dbReference>
<dbReference type="PANTHER" id="PTHR43132:SF2">
    <property type="entry name" value="ARSENICAL RESISTANCE OPERON REPRESSOR ARSR-RELATED"/>
    <property type="match status" value="1"/>
</dbReference>
<protein>
    <submittedName>
        <fullName evidence="5">Putative transcriptional regulator, ArsR family</fullName>
    </submittedName>
</protein>
<dbReference type="Gene3D" id="1.10.10.10">
    <property type="entry name" value="Winged helix-like DNA-binding domain superfamily/Winged helix DNA-binding domain"/>
    <property type="match status" value="1"/>
</dbReference>
<dbReference type="CDD" id="cd00090">
    <property type="entry name" value="HTH_ARSR"/>
    <property type="match status" value="1"/>
</dbReference>
<keyword evidence="3" id="KW-0804">Transcription</keyword>
<feature type="domain" description="HTH arsR-type" evidence="4">
    <location>
        <begin position="1"/>
        <end position="94"/>
    </location>
</feature>
<dbReference type="Pfam" id="PF01022">
    <property type="entry name" value="HTH_5"/>
    <property type="match status" value="1"/>
</dbReference>
<proteinExistence type="predicted"/>
<dbReference type="SUPFAM" id="SSF46785">
    <property type="entry name" value="Winged helix' DNA-binding domain"/>
    <property type="match status" value="1"/>
</dbReference>
<evidence type="ECO:0000256" key="2">
    <source>
        <dbReference type="ARBA" id="ARBA00023125"/>
    </source>
</evidence>
<dbReference type="GO" id="GO:0003677">
    <property type="term" value="F:DNA binding"/>
    <property type="evidence" value="ECO:0007669"/>
    <property type="project" value="UniProtKB-KW"/>
</dbReference>
<evidence type="ECO:0000256" key="3">
    <source>
        <dbReference type="ARBA" id="ARBA00023163"/>
    </source>
</evidence>
<dbReference type="InterPro" id="IPR036388">
    <property type="entry name" value="WH-like_DNA-bd_sf"/>
</dbReference>
<dbReference type="InterPro" id="IPR036390">
    <property type="entry name" value="WH_DNA-bd_sf"/>
</dbReference>
<dbReference type="PROSITE" id="PS50987">
    <property type="entry name" value="HTH_ARSR_2"/>
    <property type="match status" value="1"/>
</dbReference>
<keyword evidence="2" id="KW-0238">DNA-binding</keyword>
<name>A0A3B0T7Q6_9ZZZZ</name>
<evidence type="ECO:0000313" key="5">
    <source>
        <dbReference type="EMBL" id="VAW09367.1"/>
    </source>
</evidence>
<dbReference type="InterPro" id="IPR051011">
    <property type="entry name" value="Metal_resp_trans_reg"/>
</dbReference>
<dbReference type="AlphaFoldDB" id="A0A3B0T7Q6"/>
<dbReference type="SMART" id="SM00418">
    <property type="entry name" value="HTH_ARSR"/>
    <property type="match status" value="1"/>
</dbReference>
<evidence type="ECO:0000256" key="1">
    <source>
        <dbReference type="ARBA" id="ARBA00023015"/>
    </source>
</evidence>
<dbReference type="GO" id="GO:0003700">
    <property type="term" value="F:DNA-binding transcription factor activity"/>
    <property type="evidence" value="ECO:0007669"/>
    <property type="project" value="InterPro"/>
</dbReference>
<reference evidence="5" key="1">
    <citation type="submission" date="2018-06" db="EMBL/GenBank/DDBJ databases">
        <authorList>
            <person name="Zhirakovskaya E."/>
        </authorList>
    </citation>
    <scope>NUCLEOTIDE SEQUENCE</scope>
</reference>
<dbReference type="EMBL" id="UOEK01000563">
    <property type="protein sequence ID" value="VAW09367.1"/>
    <property type="molecule type" value="Genomic_DNA"/>
</dbReference>
<dbReference type="InterPro" id="IPR011991">
    <property type="entry name" value="ArsR-like_HTH"/>
</dbReference>
<sequence>METTPVDTKIRLFKALADPHRLQILGILQETVRCNCHLQDLLDLAPNLLSYHLKVLREAGLIVGKRRGRWIDYSIDPEAELLMQAAIPVLEIVDVPDPDGDC</sequence>
<gene>
    <name evidence="5" type="ORF">MNBD_ACTINO02-2548</name>
</gene>
<dbReference type="PRINTS" id="PR00778">
    <property type="entry name" value="HTHARSR"/>
</dbReference>